<dbReference type="AlphaFoldDB" id="A0AAD7DG69"/>
<sequence length="557" mass="62368">MVTLLFDGWEDKLRRSLYGTVGTGMDEYPSLISLDNMSGYRGSADKYMETIVGGLEKMEMADAKNVIALTTDNPSVMQSFRRKFQARFPWVLVFACFLHGLNTIIGKIVAFPGIKKIITATATIVTFFNSSHYWGGQLEEEAKAFKVGRSLKSRTESRWYSLILQALSAVSHKHPLIRVCTRPDAQKRTNGFAPITPAVIKLVMDTDYWAKLDQLIRICKPLVDAIGNLEARDVTLADCMLELIRCARHMASFEGATEDDLAFTDHARSTFSHEFHAMNTDIHTLALFLHPRCRKLAISQVAKAKSFEQLCQTALVIAQSWGWDSQRAGRLLEDLKLYNACKAPFSGSSKDARTWWESLPVSGDDRPLKTLAIVLFSVVPHAAEVERLFSGLSGVQGVKRCNLSVPTFEILGKLRSNYSYYIYLQDRAKNKSTHRKHGHMHTRTEPGLDTNLANDLLSNFTWTPPLIVENEMSEDEINAAFDNWDKDLAAERATRAALPIAKMPVDVGLVYDYTELDRIDADEVTTVFDDEVTIHVGGTADVWDPLTLLTSKGITST</sequence>
<organism evidence="2 3">
    <name type="scientific">Mycena rosella</name>
    <name type="common">Pink bonnet</name>
    <name type="synonym">Agaricus rosellus</name>
    <dbReference type="NCBI Taxonomy" id="1033263"/>
    <lineage>
        <taxon>Eukaryota</taxon>
        <taxon>Fungi</taxon>
        <taxon>Dikarya</taxon>
        <taxon>Basidiomycota</taxon>
        <taxon>Agaricomycotina</taxon>
        <taxon>Agaricomycetes</taxon>
        <taxon>Agaricomycetidae</taxon>
        <taxon>Agaricales</taxon>
        <taxon>Marasmiineae</taxon>
        <taxon>Mycenaceae</taxon>
        <taxon>Mycena</taxon>
    </lineage>
</organism>
<dbReference type="SUPFAM" id="SSF53098">
    <property type="entry name" value="Ribonuclease H-like"/>
    <property type="match status" value="1"/>
</dbReference>
<name>A0AAD7DG69_MYCRO</name>
<protein>
    <submittedName>
        <fullName evidence="2">Ribonuclease H-like domain-containing protein</fullName>
    </submittedName>
</protein>
<dbReference type="Proteomes" id="UP001221757">
    <property type="component" value="Unassembled WGS sequence"/>
</dbReference>
<comment type="caution">
    <text evidence="2">The sequence shown here is derived from an EMBL/GenBank/DDBJ whole genome shotgun (WGS) entry which is preliminary data.</text>
</comment>
<reference evidence="2" key="1">
    <citation type="submission" date="2023-03" db="EMBL/GenBank/DDBJ databases">
        <title>Massive genome expansion in bonnet fungi (Mycena s.s.) driven by repeated elements and novel gene families across ecological guilds.</title>
        <authorList>
            <consortium name="Lawrence Berkeley National Laboratory"/>
            <person name="Harder C.B."/>
            <person name="Miyauchi S."/>
            <person name="Viragh M."/>
            <person name="Kuo A."/>
            <person name="Thoen E."/>
            <person name="Andreopoulos B."/>
            <person name="Lu D."/>
            <person name="Skrede I."/>
            <person name="Drula E."/>
            <person name="Henrissat B."/>
            <person name="Morin E."/>
            <person name="Kohler A."/>
            <person name="Barry K."/>
            <person name="LaButti K."/>
            <person name="Morin E."/>
            <person name="Salamov A."/>
            <person name="Lipzen A."/>
            <person name="Mereny Z."/>
            <person name="Hegedus B."/>
            <person name="Baldrian P."/>
            <person name="Stursova M."/>
            <person name="Weitz H."/>
            <person name="Taylor A."/>
            <person name="Grigoriev I.V."/>
            <person name="Nagy L.G."/>
            <person name="Martin F."/>
            <person name="Kauserud H."/>
        </authorList>
    </citation>
    <scope>NUCLEOTIDE SEQUENCE</scope>
    <source>
        <strain evidence="2">CBHHK067</strain>
    </source>
</reference>
<evidence type="ECO:0000313" key="3">
    <source>
        <dbReference type="Proteomes" id="UP001221757"/>
    </source>
</evidence>
<keyword evidence="1" id="KW-0812">Transmembrane</keyword>
<gene>
    <name evidence="2" type="ORF">B0H17DRAFT_1160159</name>
</gene>
<evidence type="ECO:0000313" key="2">
    <source>
        <dbReference type="EMBL" id="KAJ7689495.1"/>
    </source>
</evidence>
<proteinExistence type="predicted"/>
<evidence type="ECO:0000256" key="1">
    <source>
        <dbReference type="SAM" id="Phobius"/>
    </source>
</evidence>
<keyword evidence="1" id="KW-0472">Membrane</keyword>
<accession>A0AAD7DG69</accession>
<dbReference type="InterPro" id="IPR012337">
    <property type="entry name" value="RNaseH-like_sf"/>
</dbReference>
<keyword evidence="3" id="KW-1185">Reference proteome</keyword>
<keyword evidence="1" id="KW-1133">Transmembrane helix</keyword>
<feature type="transmembrane region" description="Helical" evidence="1">
    <location>
        <begin position="88"/>
        <end position="110"/>
    </location>
</feature>
<dbReference type="EMBL" id="JARKIE010000072">
    <property type="protein sequence ID" value="KAJ7689495.1"/>
    <property type="molecule type" value="Genomic_DNA"/>
</dbReference>